<feature type="compositionally biased region" description="Basic and acidic residues" evidence="1">
    <location>
        <begin position="69"/>
        <end position="84"/>
    </location>
</feature>
<keyword evidence="3" id="KW-1185">Reference proteome</keyword>
<dbReference type="HOGENOM" id="CLU_676252_0_0_1"/>
<evidence type="ECO:0000313" key="2">
    <source>
        <dbReference type="EMBL" id="ETW84706.1"/>
    </source>
</evidence>
<feature type="compositionally biased region" description="Polar residues" evidence="1">
    <location>
        <begin position="385"/>
        <end position="400"/>
    </location>
</feature>
<feature type="region of interest" description="Disordered" evidence="1">
    <location>
        <begin position="59"/>
        <end position="86"/>
    </location>
</feature>
<dbReference type="AlphaFoldDB" id="W4KI01"/>
<sequence length="407" mass="44317">MSVRGDDDDDDDNSDDDDDDNVRATGDGRWFRQTVSSALGIRDGRQWVVLEASVPPAGSGLLPRRRRRSADVVRSRRRSGEAPSRRVTALKSPVDICLWWTLLSSRVRCLSFVPTREAGVAKALDPIHLPILAVGHRHCQRSSAQSARAAVCQSATAVPYRMGNPAYSLAARQPPTARRGAISGESARSQWRCRFNRSRFFVHGSRLYETPHSRYSTPHLRGPASSLDSGSDAMDDSIVRAPAIRNSPRHCVAVRVSPMLSTTRRRMRPPGDLPLPAPPQDARRTNPRHATPRHATPLRPVSGLARLTAARAHLRDVRRADLAAGSAPTTAAGDVPALDSPSPSPSPIHSSTRASVRSPGAAREASLQAPEIPMRASPARVCQDEASTADGQSQRRSQSEVCYRDYN</sequence>
<feature type="compositionally biased region" description="Acidic residues" evidence="1">
    <location>
        <begin position="1"/>
        <end position="20"/>
    </location>
</feature>
<dbReference type="InParanoid" id="W4KI01"/>
<dbReference type="KEGG" id="hir:HETIRDRAFT_450115"/>
<reference evidence="2 3" key="1">
    <citation type="journal article" date="2012" name="New Phytol.">
        <title>Insight into trade-off between wood decay and parasitism from the genome of a fungal forest pathogen.</title>
        <authorList>
            <person name="Olson A."/>
            <person name="Aerts A."/>
            <person name="Asiegbu F."/>
            <person name="Belbahri L."/>
            <person name="Bouzid O."/>
            <person name="Broberg A."/>
            <person name="Canback B."/>
            <person name="Coutinho P.M."/>
            <person name="Cullen D."/>
            <person name="Dalman K."/>
            <person name="Deflorio G."/>
            <person name="van Diepen L.T."/>
            <person name="Dunand C."/>
            <person name="Duplessis S."/>
            <person name="Durling M."/>
            <person name="Gonthier P."/>
            <person name="Grimwood J."/>
            <person name="Fossdal C.G."/>
            <person name="Hansson D."/>
            <person name="Henrissat B."/>
            <person name="Hietala A."/>
            <person name="Himmelstrand K."/>
            <person name="Hoffmeister D."/>
            <person name="Hogberg N."/>
            <person name="James T.Y."/>
            <person name="Karlsson M."/>
            <person name="Kohler A."/>
            <person name="Kues U."/>
            <person name="Lee Y.H."/>
            <person name="Lin Y.C."/>
            <person name="Lind M."/>
            <person name="Lindquist E."/>
            <person name="Lombard V."/>
            <person name="Lucas S."/>
            <person name="Lunden K."/>
            <person name="Morin E."/>
            <person name="Murat C."/>
            <person name="Park J."/>
            <person name="Raffaello T."/>
            <person name="Rouze P."/>
            <person name="Salamov A."/>
            <person name="Schmutz J."/>
            <person name="Solheim H."/>
            <person name="Stahlberg J."/>
            <person name="Velez H."/>
            <person name="de Vries R.P."/>
            <person name="Wiebenga A."/>
            <person name="Woodward S."/>
            <person name="Yakovlev I."/>
            <person name="Garbelotto M."/>
            <person name="Martin F."/>
            <person name="Grigoriev I.V."/>
            <person name="Stenlid J."/>
        </authorList>
    </citation>
    <scope>NUCLEOTIDE SEQUENCE [LARGE SCALE GENOMIC DNA]</scope>
    <source>
        <strain evidence="2 3">TC 32-1</strain>
    </source>
</reference>
<proteinExistence type="predicted"/>
<name>W4KI01_HETIT</name>
<dbReference type="EMBL" id="KI925456">
    <property type="protein sequence ID" value="ETW84706.1"/>
    <property type="molecule type" value="Genomic_DNA"/>
</dbReference>
<organism evidence="2 3">
    <name type="scientific">Heterobasidion irregulare (strain TC 32-1)</name>
    <dbReference type="NCBI Taxonomy" id="747525"/>
    <lineage>
        <taxon>Eukaryota</taxon>
        <taxon>Fungi</taxon>
        <taxon>Dikarya</taxon>
        <taxon>Basidiomycota</taxon>
        <taxon>Agaricomycotina</taxon>
        <taxon>Agaricomycetes</taxon>
        <taxon>Russulales</taxon>
        <taxon>Bondarzewiaceae</taxon>
        <taxon>Heterobasidion</taxon>
        <taxon>Heterobasidion annosum species complex</taxon>
    </lineage>
</organism>
<gene>
    <name evidence="2" type="ORF">HETIRDRAFT_450115</name>
</gene>
<feature type="region of interest" description="Disordered" evidence="1">
    <location>
        <begin position="255"/>
        <end position="304"/>
    </location>
</feature>
<feature type="region of interest" description="Disordered" evidence="1">
    <location>
        <begin position="321"/>
        <end position="407"/>
    </location>
</feature>
<evidence type="ECO:0000313" key="3">
    <source>
        <dbReference type="Proteomes" id="UP000030671"/>
    </source>
</evidence>
<feature type="region of interest" description="Disordered" evidence="1">
    <location>
        <begin position="1"/>
        <end position="27"/>
    </location>
</feature>
<accession>W4KI01</accession>
<dbReference type="GeneID" id="20676006"/>
<dbReference type="Proteomes" id="UP000030671">
    <property type="component" value="Unassembled WGS sequence"/>
</dbReference>
<dbReference type="RefSeq" id="XP_009544343.1">
    <property type="nucleotide sequence ID" value="XM_009546048.1"/>
</dbReference>
<evidence type="ECO:0000256" key="1">
    <source>
        <dbReference type="SAM" id="MobiDB-lite"/>
    </source>
</evidence>
<protein>
    <submittedName>
        <fullName evidence="2">Uncharacterized protein</fullName>
    </submittedName>
</protein>